<keyword evidence="6" id="KW-0411">Iron-sulfur</keyword>
<evidence type="ECO:0000256" key="2">
    <source>
        <dbReference type="ARBA" id="ARBA00022485"/>
    </source>
</evidence>
<protein>
    <submittedName>
        <fullName evidence="8">(Fe-S)-binding protein</fullName>
    </submittedName>
</protein>
<dbReference type="GO" id="GO:0044281">
    <property type="term" value="P:small molecule metabolic process"/>
    <property type="evidence" value="ECO:0007669"/>
    <property type="project" value="UniProtKB-ARBA"/>
</dbReference>
<dbReference type="RefSeq" id="WP_024910068.1">
    <property type="nucleotide sequence ID" value="NZ_CP007044.2"/>
</dbReference>
<evidence type="ECO:0000256" key="5">
    <source>
        <dbReference type="ARBA" id="ARBA00023004"/>
    </source>
</evidence>
<dbReference type="InterPro" id="IPR023753">
    <property type="entry name" value="FAD/NAD-binding_dom"/>
</dbReference>
<dbReference type="InterPro" id="IPR006006">
    <property type="entry name" value="GltD-like"/>
</dbReference>
<dbReference type="Pfam" id="PF14691">
    <property type="entry name" value="Fer4_20"/>
    <property type="match status" value="1"/>
</dbReference>
<dbReference type="Gene3D" id="3.50.50.60">
    <property type="entry name" value="FAD/NAD(P)-binding domain"/>
    <property type="match status" value="3"/>
</dbReference>
<dbReference type="NCBIfam" id="TIGR01318">
    <property type="entry name" value="gltD_gamma_fam"/>
    <property type="match status" value="1"/>
</dbReference>
<evidence type="ECO:0000256" key="3">
    <source>
        <dbReference type="ARBA" id="ARBA00022723"/>
    </source>
</evidence>
<dbReference type="Gene3D" id="3.30.70.20">
    <property type="match status" value="2"/>
</dbReference>
<dbReference type="GO" id="GO:0046872">
    <property type="term" value="F:metal ion binding"/>
    <property type="evidence" value="ECO:0007669"/>
    <property type="project" value="UniProtKB-KW"/>
</dbReference>
<dbReference type="PATRIC" id="fig|1441930.4.peg.1282"/>
<keyword evidence="3" id="KW-0479">Metal-binding</keyword>
<organism evidence="8 9">
    <name type="scientific">Chania multitudinisentens RB-25</name>
    <dbReference type="NCBI Taxonomy" id="1441930"/>
    <lineage>
        <taxon>Bacteria</taxon>
        <taxon>Pseudomonadati</taxon>
        <taxon>Pseudomonadota</taxon>
        <taxon>Gammaproteobacteria</taxon>
        <taxon>Enterobacterales</taxon>
        <taxon>Yersiniaceae</taxon>
        <taxon>Chania</taxon>
    </lineage>
</organism>
<dbReference type="GO" id="GO:0016491">
    <property type="term" value="F:oxidoreductase activity"/>
    <property type="evidence" value="ECO:0007669"/>
    <property type="project" value="UniProtKB-KW"/>
</dbReference>
<sequence>MNRFVIAHAHDCIGCRACEVACVMSHNMASYPDSADEFHPRIKVIKGIVQTTAVLCRHCEDAPCAKVCPTQALVRRNDSIQLLKERCIGCKTCAIACPFGTMSIVTESVPQGASAQAVAHKCDLCAGNAAGQACVNACPTQALRLFSPQALHDSLREKQRNSALRSSGSAQQRPRAEYRVAALLSSLPQRPRVEAEKTAIELRKTTFVETYQPLSTPQMEAQAGRCLSCSEHAVCEWTCPLHNNIPELLRLAKAGRILEAVELSHRTSTLPEVCGRVCPQDRLCEGSCTLNGSHGSVTVGNVERYITDTALEMGWTPDLSHVIPSGKRVAVIGAGPAGLGCADILARNGVQAVVFDRHPEIGGLLTFGIPAFKLDKEILIARRRLFTQMGIEFCLNTEVGKDISLEQLLDEFDAVYVGVGTYESMKAGLDNEDAPGVFAALPFLIANTKHEMGLPELPHEPYLNLAGKRVVVLGGGDTAMDCLRTSVRQGAAKVTCAYRRDEANMPGSKKEVKNSREEGAEFMFNVQPQYIQLTPQGEVAGIGLIRTALGEPDASGRQRPRPIPDSAFLLEADAVIMAFGFSAHPMPWLDGADVKRNSWGLIEATASSRYPYQTSHPKIFAGGDAVRGADLVVTAMADGRKAAQGIIAALGVTPQSQSPVRSAQEERV</sequence>
<dbReference type="InterPro" id="IPR017900">
    <property type="entry name" value="4Fe4S_Fe_S_CS"/>
</dbReference>
<dbReference type="OrthoDB" id="9803192at2"/>
<dbReference type="Proteomes" id="UP000019030">
    <property type="component" value="Chromosome"/>
</dbReference>
<dbReference type="STRING" id="1441930.Z042_06430"/>
<dbReference type="GO" id="GO:0051539">
    <property type="term" value="F:4 iron, 4 sulfur cluster binding"/>
    <property type="evidence" value="ECO:0007669"/>
    <property type="project" value="UniProtKB-KW"/>
</dbReference>
<dbReference type="SUPFAM" id="SSF51971">
    <property type="entry name" value="Nucleotide-binding domain"/>
    <property type="match status" value="1"/>
</dbReference>
<keyword evidence="5" id="KW-0408">Iron</keyword>
<evidence type="ECO:0000313" key="9">
    <source>
        <dbReference type="Proteomes" id="UP000019030"/>
    </source>
</evidence>
<dbReference type="InterPro" id="IPR009051">
    <property type="entry name" value="Helical_ferredxn"/>
</dbReference>
<dbReference type="eggNOG" id="COG1142">
    <property type="taxonomic scope" value="Bacteria"/>
</dbReference>
<accession>W0LA71</accession>
<dbReference type="AlphaFoldDB" id="W0LA71"/>
<reference evidence="8 9" key="1">
    <citation type="submission" date="2014-01" db="EMBL/GenBank/DDBJ databases">
        <title>Isolation of Serratia multitudinisentens RB-25 from Ex-Landfill site.</title>
        <authorList>
            <person name="Robson E.H.J."/>
        </authorList>
    </citation>
    <scope>NUCLEOTIDE SEQUENCE [LARGE SCALE GENOMIC DNA]</scope>
    <source>
        <strain evidence="8 9">RB-25</strain>
    </source>
</reference>
<evidence type="ECO:0000256" key="1">
    <source>
        <dbReference type="ARBA" id="ARBA00001966"/>
    </source>
</evidence>
<feature type="domain" description="4Fe-4S ferredoxin-type" evidence="7">
    <location>
        <begin position="78"/>
        <end position="107"/>
    </location>
</feature>
<dbReference type="eggNOG" id="COG0493">
    <property type="taxonomic scope" value="Bacteria"/>
</dbReference>
<dbReference type="Pfam" id="PF07992">
    <property type="entry name" value="Pyr_redox_2"/>
    <property type="match status" value="1"/>
</dbReference>
<dbReference type="Pfam" id="PF13247">
    <property type="entry name" value="Fer4_11"/>
    <property type="match status" value="1"/>
</dbReference>
<dbReference type="InterPro" id="IPR028261">
    <property type="entry name" value="DPD_II"/>
</dbReference>
<dbReference type="InterPro" id="IPR017896">
    <property type="entry name" value="4Fe4S_Fe-S-bd"/>
</dbReference>
<dbReference type="NCBIfam" id="NF009408">
    <property type="entry name" value="PRK12769.1"/>
    <property type="match status" value="1"/>
</dbReference>
<dbReference type="Gene3D" id="1.10.1060.10">
    <property type="entry name" value="Alpha-helical ferredoxin"/>
    <property type="match status" value="1"/>
</dbReference>
<name>W0LA71_9GAMM</name>
<evidence type="ECO:0000256" key="6">
    <source>
        <dbReference type="ARBA" id="ARBA00023014"/>
    </source>
</evidence>
<dbReference type="PRINTS" id="PR00419">
    <property type="entry name" value="ADXRDTASE"/>
</dbReference>
<keyword evidence="4" id="KW-0560">Oxidoreductase</keyword>
<dbReference type="PANTHER" id="PTHR42783">
    <property type="entry name" value="GLUTAMATE SYNTHASE [NADPH] SMALL CHAIN"/>
    <property type="match status" value="1"/>
</dbReference>
<dbReference type="EMBL" id="CP007044">
    <property type="protein sequence ID" value="AHG19294.1"/>
    <property type="molecule type" value="Genomic_DNA"/>
</dbReference>
<dbReference type="FunFam" id="3.50.50.60:FF:000077">
    <property type="entry name" value="Glutamate synthase small subunit"/>
    <property type="match status" value="1"/>
</dbReference>
<dbReference type="PANTHER" id="PTHR42783:SF1">
    <property type="entry name" value="OXIDOREDUCTASE AEGA-RELATED"/>
    <property type="match status" value="1"/>
</dbReference>
<keyword evidence="2" id="KW-0004">4Fe-4S</keyword>
<dbReference type="SUPFAM" id="SSF54862">
    <property type="entry name" value="4Fe-4S ferredoxins"/>
    <property type="match status" value="1"/>
</dbReference>
<dbReference type="FunFam" id="3.50.50.60:FF:000068">
    <property type="entry name" value="Glutamate synthase small subunit"/>
    <property type="match status" value="1"/>
</dbReference>
<evidence type="ECO:0000313" key="8">
    <source>
        <dbReference type="EMBL" id="AHG19294.1"/>
    </source>
</evidence>
<dbReference type="HOGENOM" id="CLU_000422_3_3_6"/>
<keyword evidence="9" id="KW-1185">Reference proteome</keyword>
<reference evidence="8 9" key="2">
    <citation type="submission" date="2015-03" db="EMBL/GenBank/DDBJ databases">
        <authorList>
            <person name="Chan K.-G."/>
        </authorList>
    </citation>
    <scope>NUCLEOTIDE SEQUENCE [LARGE SCALE GENOMIC DNA]</scope>
    <source>
        <strain evidence="8 9">RB-25</strain>
    </source>
</reference>
<proteinExistence type="predicted"/>
<dbReference type="PROSITE" id="PS51379">
    <property type="entry name" value="4FE4S_FER_2"/>
    <property type="match status" value="1"/>
</dbReference>
<dbReference type="InterPro" id="IPR036188">
    <property type="entry name" value="FAD/NAD-bd_sf"/>
</dbReference>
<comment type="cofactor">
    <cofactor evidence="1">
        <name>[4Fe-4S] cluster</name>
        <dbReference type="ChEBI" id="CHEBI:49883"/>
    </cofactor>
</comment>
<dbReference type="CDD" id="cd10554">
    <property type="entry name" value="HycB_like"/>
    <property type="match status" value="1"/>
</dbReference>
<evidence type="ECO:0000259" key="7">
    <source>
        <dbReference type="PROSITE" id="PS51379"/>
    </source>
</evidence>
<dbReference type="KEGG" id="sfo:Z042_06430"/>
<evidence type="ECO:0000256" key="4">
    <source>
        <dbReference type="ARBA" id="ARBA00023002"/>
    </source>
</evidence>
<gene>
    <name evidence="8" type="ORF">Z042_06430</name>
</gene>
<dbReference type="PROSITE" id="PS00198">
    <property type="entry name" value="4FE4S_FER_1"/>
    <property type="match status" value="1"/>
</dbReference>